<sequence length="85" mass="9336">MRSGSRRRSAARKLPVQMLAFQTFLGCLLFFPFVDLWMAVLAWLVPDAGQPAPVALLLSALMAAVCAWKLPKLAGRVLAAVRARR</sequence>
<dbReference type="EMBL" id="PXYI01000002">
    <property type="protein sequence ID" value="PSJ42076.1"/>
    <property type="molecule type" value="Genomic_DNA"/>
</dbReference>
<reference evidence="2 3" key="1">
    <citation type="submission" date="2018-03" db="EMBL/GenBank/DDBJ databases">
        <title>The draft genome of Sphingosinicella sp. GL-C-18.</title>
        <authorList>
            <person name="Liu L."/>
            <person name="Li L."/>
            <person name="Liang L."/>
            <person name="Zhang X."/>
            <person name="Wang T."/>
        </authorList>
    </citation>
    <scope>NUCLEOTIDE SEQUENCE [LARGE SCALE GENOMIC DNA]</scope>
    <source>
        <strain evidence="2 3">GL-C-18</strain>
    </source>
</reference>
<dbReference type="RefSeq" id="WP_106512244.1">
    <property type="nucleotide sequence ID" value="NZ_PXYI01000002.1"/>
</dbReference>
<gene>
    <name evidence="2" type="ORF">C7I55_07480</name>
</gene>
<dbReference type="Proteomes" id="UP000241167">
    <property type="component" value="Unassembled WGS sequence"/>
</dbReference>
<keyword evidence="1" id="KW-1133">Transmembrane helix</keyword>
<feature type="transmembrane region" description="Helical" evidence="1">
    <location>
        <begin position="21"/>
        <end position="45"/>
    </location>
</feature>
<keyword evidence="1" id="KW-0812">Transmembrane</keyword>
<evidence type="ECO:0000313" key="2">
    <source>
        <dbReference type="EMBL" id="PSJ42076.1"/>
    </source>
</evidence>
<protein>
    <submittedName>
        <fullName evidence="2">Uncharacterized protein</fullName>
    </submittedName>
</protein>
<dbReference type="OrthoDB" id="9989709at2"/>
<feature type="transmembrane region" description="Helical" evidence="1">
    <location>
        <begin position="51"/>
        <end position="70"/>
    </location>
</feature>
<evidence type="ECO:0000256" key="1">
    <source>
        <dbReference type="SAM" id="Phobius"/>
    </source>
</evidence>
<dbReference type="PROSITE" id="PS51257">
    <property type="entry name" value="PROKAR_LIPOPROTEIN"/>
    <property type="match status" value="1"/>
</dbReference>
<name>A0A2P7QVT9_9SPHN</name>
<accession>A0A2P7QVT9</accession>
<dbReference type="AlphaFoldDB" id="A0A2P7QVT9"/>
<keyword evidence="1" id="KW-0472">Membrane</keyword>
<proteinExistence type="predicted"/>
<keyword evidence="3" id="KW-1185">Reference proteome</keyword>
<evidence type="ECO:0000313" key="3">
    <source>
        <dbReference type="Proteomes" id="UP000241167"/>
    </source>
</evidence>
<comment type="caution">
    <text evidence="2">The sequence shown here is derived from an EMBL/GenBank/DDBJ whole genome shotgun (WGS) entry which is preliminary data.</text>
</comment>
<organism evidence="2 3">
    <name type="scientific">Allosphingosinicella deserti</name>
    <dbReference type="NCBI Taxonomy" id="2116704"/>
    <lineage>
        <taxon>Bacteria</taxon>
        <taxon>Pseudomonadati</taxon>
        <taxon>Pseudomonadota</taxon>
        <taxon>Alphaproteobacteria</taxon>
        <taxon>Sphingomonadales</taxon>
        <taxon>Sphingomonadaceae</taxon>
        <taxon>Allosphingosinicella</taxon>
    </lineage>
</organism>